<proteinExistence type="predicted"/>
<dbReference type="AlphaFoldDB" id="A0A364NZF6"/>
<dbReference type="PANTHER" id="PTHR33498:SF1">
    <property type="entry name" value="TRANSPOSASE FOR INSERTION SEQUENCE ELEMENT IS1557"/>
    <property type="match status" value="1"/>
</dbReference>
<gene>
    <name evidence="2" type="ORF">CU669_07140</name>
</gene>
<dbReference type="InterPro" id="IPR002560">
    <property type="entry name" value="Transposase_DDE"/>
</dbReference>
<keyword evidence="3" id="KW-1185">Reference proteome</keyword>
<protein>
    <recommendedName>
        <fullName evidence="1">Transposase IS204/IS1001/IS1096/IS1165 DDE domain-containing protein</fullName>
    </recommendedName>
</protein>
<dbReference type="InterPro" id="IPR047951">
    <property type="entry name" value="Transpos_ISL3"/>
</dbReference>
<feature type="domain" description="Transposase IS204/IS1001/IS1096/IS1165 DDE" evidence="1">
    <location>
        <begin position="106"/>
        <end position="348"/>
    </location>
</feature>
<dbReference type="PANTHER" id="PTHR33498">
    <property type="entry name" value="TRANSPOSASE FOR INSERTION SEQUENCE ELEMENT IS1557"/>
    <property type="match status" value="1"/>
</dbReference>
<evidence type="ECO:0000313" key="3">
    <source>
        <dbReference type="Proteomes" id="UP000251075"/>
    </source>
</evidence>
<dbReference type="EMBL" id="PGTO01000004">
    <property type="protein sequence ID" value="RAU22468.1"/>
    <property type="molecule type" value="Genomic_DNA"/>
</dbReference>
<accession>A0A364NZF6</accession>
<comment type="caution">
    <text evidence="2">The sequence shown here is derived from an EMBL/GenBank/DDBJ whole genome shotgun (WGS) entry which is preliminary data.</text>
</comment>
<dbReference type="Proteomes" id="UP000251075">
    <property type="component" value="Unassembled WGS sequence"/>
</dbReference>
<reference evidence="2 3" key="1">
    <citation type="submission" date="2017-11" db="EMBL/GenBank/DDBJ databases">
        <title>Draft genome sequence of magnetotactic bacterium Magnetospirillum kuznetsovii LBB-42.</title>
        <authorList>
            <person name="Grouzdev D.S."/>
            <person name="Rysina M.S."/>
            <person name="Baslerov R.V."/>
            <person name="Koziaeva V."/>
        </authorList>
    </citation>
    <scope>NUCLEOTIDE SEQUENCE [LARGE SCALE GENOMIC DNA]</scope>
    <source>
        <strain evidence="2 3">LBB-42</strain>
    </source>
</reference>
<organism evidence="2 3">
    <name type="scientific">Paramagnetospirillum kuznetsovii</name>
    <dbReference type="NCBI Taxonomy" id="2053833"/>
    <lineage>
        <taxon>Bacteria</taxon>
        <taxon>Pseudomonadati</taxon>
        <taxon>Pseudomonadota</taxon>
        <taxon>Alphaproteobacteria</taxon>
        <taxon>Rhodospirillales</taxon>
        <taxon>Magnetospirillaceae</taxon>
        <taxon>Paramagnetospirillum</taxon>
    </lineage>
</organism>
<name>A0A364NZF6_9PROT</name>
<dbReference type="NCBIfam" id="NF033550">
    <property type="entry name" value="transpos_ISL3"/>
    <property type="match status" value="1"/>
</dbReference>
<evidence type="ECO:0000313" key="2">
    <source>
        <dbReference type="EMBL" id="RAU22468.1"/>
    </source>
</evidence>
<sequence>MESKQPVRCQIQDVPLGTSWIRLDLSYPVLRCRHCGATRTLRPDWLDTSRAMTSRLVAMIEQESHNLTATELARRTGVDERTILAIFDETIRRWKPIAPPQGPRRLGIDEAHIGGKDRGVVVDLDTGHLITLLEGRSREDFEGFFATMEDREAVEVVAIDMTRGYATLAGRFFPNATVVADRWHVTQMARAVVNTWRMRIMKQKGAPRRQQQKRSKLPRPTVLRAMLQKRAARLALVERPILRQVLDDNPELKIAYEMREALFDVFDEEDRALAGARLDAWLKRAGEVVGRVPELRGVANAVRAWRSPIMAYWTTERTTNGMTENTNGRIKKIHREGRTMSFERLRAKTLFRLGGRPQESFLASDLAWAIDTLSTLGWSMADIRRQIALTGFGIHHPEAGLLEMPGRCDGW</sequence>
<dbReference type="Pfam" id="PF01610">
    <property type="entry name" value="DDE_Tnp_ISL3"/>
    <property type="match status" value="1"/>
</dbReference>
<evidence type="ECO:0000259" key="1">
    <source>
        <dbReference type="Pfam" id="PF01610"/>
    </source>
</evidence>